<sequence length="175" mass="19036">MRSGSCTTKKAGASSNFFNCNILETDDVLSRIRHRLSSKSQFVQKNSGCCRQGQSSATCSAMEFRSVPILPTYAESSTDTKGTSLCPYRKFKSPDPVIILITLTVLVGSFCLLSGFILLCVVSKAWQDATSEAILLMGKSQFCILDRRSVCYSICNPQSQPLASSSHHYLASPGN</sequence>
<evidence type="ECO:0000313" key="2">
    <source>
        <dbReference type="EMBL" id="KRG04126.1"/>
    </source>
</evidence>
<dbReference type="Proteomes" id="UP000009192">
    <property type="component" value="Unassembled WGS sequence"/>
</dbReference>
<name>A0A0Q9XH64_DROMO</name>
<feature type="transmembrane region" description="Helical" evidence="1">
    <location>
        <begin position="97"/>
        <end position="119"/>
    </location>
</feature>
<dbReference type="AlphaFoldDB" id="A0A0Q9XH64"/>
<keyword evidence="1" id="KW-0812">Transmembrane</keyword>
<proteinExistence type="predicted"/>
<accession>A0A0Q9XH64</accession>
<dbReference type="EMBL" id="CH933808">
    <property type="protein sequence ID" value="KRG04126.1"/>
    <property type="molecule type" value="Genomic_DNA"/>
</dbReference>
<keyword evidence="1" id="KW-0472">Membrane</keyword>
<keyword evidence="3" id="KW-1185">Reference proteome</keyword>
<evidence type="ECO:0000256" key="1">
    <source>
        <dbReference type="SAM" id="Phobius"/>
    </source>
</evidence>
<keyword evidence="1" id="KW-1133">Transmembrane helix</keyword>
<dbReference type="OrthoDB" id="7994945at2759"/>
<protein>
    <submittedName>
        <fullName evidence="2">Uncharacterized protein, isoform B</fullName>
    </submittedName>
</protein>
<evidence type="ECO:0000313" key="3">
    <source>
        <dbReference type="Proteomes" id="UP000009192"/>
    </source>
</evidence>
<reference evidence="2 3" key="1">
    <citation type="journal article" date="2007" name="Nature">
        <title>Evolution of genes and genomes on the Drosophila phylogeny.</title>
        <authorList>
            <consortium name="Drosophila 12 Genomes Consortium"/>
            <person name="Clark A.G."/>
            <person name="Eisen M.B."/>
            <person name="Smith D.R."/>
            <person name="Bergman C.M."/>
            <person name="Oliver B."/>
            <person name="Markow T.A."/>
            <person name="Kaufman T.C."/>
            <person name="Kellis M."/>
            <person name="Gelbart W."/>
            <person name="Iyer V.N."/>
            <person name="Pollard D.A."/>
            <person name="Sackton T.B."/>
            <person name="Larracuente A.M."/>
            <person name="Singh N.D."/>
            <person name="Abad J.P."/>
            <person name="Abt D.N."/>
            <person name="Adryan B."/>
            <person name="Aguade M."/>
            <person name="Akashi H."/>
            <person name="Anderson W.W."/>
            <person name="Aquadro C.F."/>
            <person name="Ardell D.H."/>
            <person name="Arguello R."/>
            <person name="Artieri C.G."/>
            <person name="Barbash D.A."/>
            <person name="Barker D."/>
            <person name="Barsanti P."/>
            <person name="Batterham P."/>
            <person name="Batzoglou S."/>
            <person name="Begun D."/>
            <person name="Bhutkar A."/>
            <person name="Blanco E."/>
            <person name="Bosak S.A."/>
            <person name="Bradley R.K."/>
            <person name="Brand A.D."/>
            <person name="Brent M.R."/>
            <person name="Brooks A.N."/>
            <person name="Brown R.H."/>
            <person name="Butlin R.K."/>
            <person name="Caggese C."/>
            <person name="Calvi B.R."/>
            <person name="Bernardo de Carvalho A."/>
            <person name="Caspi A."/>
            <person name="Castrezana S."/>
            <person name="Celniker S.E."/>
            <person name="Chang J.L."/>
            <person name="Chapple C."/>
            <person name="Chatterji S."/>
            <person name="Chinwalla A."/>
            <person name="Civetta A."/>
            <person name="Clifton S.W."/>
            <person name="Comeron J.M."/>
            <person name="Costello J.C."/>
            <person name="Coyne J.A."/>
            <person name="Daub J."/>
            <person name="David R.G."/>
            <person name="Delcher A.L."/>
            <person name="Delehaunty K."/>
            <person name="Do C.B."/>
            <person name="Ebling H."/>
            <person name="Edwards K."/>
            <person name="Eickbush T."/>
            <person name="Evans J.D."/>
            <person name="Filipski A."/>
            <person name="Findeiss S."/>
            <person name="Freyhult E."/>
            <person name="Fulton L."/>
            <person name="Fulton R."/>
            <person name="Garcia A.C."/>
            <person name="Gardiner A."/>
            <person name="Garfield D.A."/>
            <person name="Garvin B.E."/>
            <person name="Gibson G."/>
            <person name="Gilbert D."/>
            <person name="Gnerre S."/>
            <person name="Godfrey J."/>
            <person name="Good R."/>
            <person name="Gotea V."/>
            <person name="Gravely B."/>
            <person name="Greenberg A.J."/>
            <person name="Griffiths-Jones S."/>
            <person name="Gross S."/>
            <person name="Guigo R."/>
            <person name="Gustafson E.A."/>
            <person name="Haerty W."/>
            <person name="Hahn M.W."/>
            <person name="Halligan D.L."/>
            <person name="Halpern A.L."/>
            <person name="Halter G.M."/>
            <person name="Han M.V."/>
            <person name="Heger A."/>
            <person name="Hillier L."/>
            <person name="Hinrichs A.S."/>
            <person name="Holmes I."/>
            <person name="Hoskins R.A."/>
            <person name="Hubisz M.J."/>
            <person name="Hultmark D."/>
            <person name="Huntley M.A."/>
            <person name="Jaffe D.B."/>
            <person name="Jagadeeshan S."/>
            <person name="Jeck W.R."/>
            <person name="Johnson J."/>
            <person name="Jones C.D."/>
            <person name="Jordan W.C."/>
            <person name="Karpen G.H."/>
            <person name="Kataoka E."/>
            <person name="Keightley P.D."/>
            <person name="Kheradpour P."/>
            <person name="Kirkness E.F."/>
            <person name="Koerich L.B."/>
            <person name="Kristiansen K."/>
            <person name="Kudrna D."/>
            <person name="Kulathinal R.J."/>
            <person name="Kumar S."/>
            <person name="Kwok R."/>
            <person name="Lander E."/>
            <person name="Langley C.H."/>
            <person name="Lapoint R."/>
            <person name="Lazzaro B.P."/>
            <person name="Lee S.J."/>
            <person name="Levesque L."/>
            <person name="Li R."/>
            <person name="Lin C.F."/>
            <person name="Lin M.F."/>
            <person name="Lindblad-Toh K."/>
            <person name="Llopart A."/>
            <person name="Long M."/>
            <person name="Low L."/>
            <person name="Lozovsky E."/>
            <person name="Lu J."/>
            <person name="Luo M."/>
            <person name="Machado C.A."/>
            <person name="Makalowski W."/>
            <person name="Marzo M."/>
            <person name="Matsuda M."/>
            <person name="Matzkin L."/>
            <person name="McAllister B."/>
            <person name="McBride C.S."/>
            <person name="McKernan B."/>
            <person name="McKernan K."/>
            <person name="Mendez-Lago M."/>
            <person name="Minx P."/>
            <person name="Mollenhauer M.U."/>
            <person name="Montooth K."/>
            <person name="Mount S.M."/>
            <person name="Mu X."/>
            <person name="Myers E."/>
            <person name="Negre B."/>
            <person name="Newfeld S."/>
            <person name="Nielsen R."/>
            <person name="Noor M.A."/>
            <person name="O'Grady P."/>
            <person name="Pachter L."/>
            <person name="Papaceit M."/>
            <person name="Parisi M.J."/>
            <person name="Parisi M."/>
            <person name="Parts L."/>
            <person name="Pedersen J.S."/>
            <person name="Pesole G."/>
            <person name="Phillippy A.M."/>
            <person name="Ponting C.P."/>
            <person name="Pop M."/>
            <person name="Porcelli D."/>
            <person name="Powell J.R."/>
            <person name="Prohaska S."/>
            <person name="Pruitt K."/>
            <person name="Puig M."/>
            <person name="Quesneville H."/>
            <person name="Ram K.R."/>
            <person name="Rand D."/>
            <person name="Rasmussen M.D."/>
            <person name="Reed L.K."/>
            <person name="Reenan R."/>
            <person name="Reily A."/>
            <person name="Remington K.A."/>
            <person name="Rieger T.T."/>
            <person name="Ritchie M.G."/>
            <person name="Robin C."/>
            <person name="Rogers Y.H."/>
            <person name="Rohde C."/>
            <person name="Rozas J."/>
            <person name="Rubenfield M.J."/>
            <person name="Ruiz A."/>
            <person name="Russo S."/>
            <person name="Salzberg S.L."/>
            <person name="Sanchez-Gracia A."/>
            <person name="Saranga D.J."/>
            <person name="Sato H."/>
            <person name="Schaeffer S.W."/>
            <person name="Schatz M.C."/>
            <person name="Schlenke T."/>
            <person name="Schwartz R."/>
            <person name="Segarra C."/>
            <person name="Singh R.S."/>
            <person name="Sirot L."/>
            <person name="Sirota M."/>
            <person name="Sisneros N.B."/>
            <person name="Smith C.D."/>
            <person name="Smith T.F."/>
            <person name="Spieth J."/>
            <person name="Stage D.E."/>
            <person name="Stark A."/>
            <person name="Stephan W."/>
            <person name="Strausberg R.L."/>
            <person name="Strempel S."/>
            <person name="Sturgill D."/>
            <person name="Sutton G."/>
            <person name="Sutton G.G."/>
            <person name="Tao W."/>
            <person name="Teichmann S."/>
            <person name="Tobari Y.N."/>
            <person name="Tomimura Y."/>
            <person name="Tsolas J.M."/>
            <person name="Valente V.L."/>
            <person name="Venter E."/>
            <person name="Venter J.C."/>
            <person name="Vicario S."/>
            <person name="Vieira F.G."/>
            <person name="Vilella A.J."/>
            <person name="Villasante A."/>
            <person name="Walenz B."/>
            <person name="Wang J."/>
            <person name="Wasserman M."/>
            <person name="Watts T."/>
            <person name="Wilson D."/>
            <person name="Wilson R.K."/>
            <person name="Wing R.A."/>
            <person name="Wolfner M.F."/>
            <person name="Wong A."/>
            <person name="Wong G.K."/>
            <person name="Wu C.I."/>
            <person name="Wu G."/>
            <person name="Yamamoto D."/>
            <person name="Yang H.P."/>
            <person name="Yang S.P."/>
            <person name="Yorke J.A."/>
            <person name="Yoshida K."/>
            <person name="Zdobnov E."/>
            <person name="Zhang P."/>
            <person name="Zhang Y."/>
            <person name="Zimin A.V."/>
            <person name="Baldwin J."/>
            <person name="Abdouelleil A."/>
            <person name="Abdulkadir J."/>
            <person name="Abebe A."/>
            <person name="Abera B."/>
            <person name="Abreu J."/>
            <person name="Acer S.C."/>
            <person name="Aftuck L."/>
            <person name="Alexander A."/>
            <person name="An P."/>
            <person name="Anderson E."/>
            <person name="Anderson S."/>
            <person name="Arachi H."/>
            <person name="Azer M."/>
            <person name="Bachantsang P."/>
            <person name="Barry A."/>
            <person name="Bayul T."/>
            <person name="Berlin A."/>
            <person name="Bessette D."/>
            <person name="Bloom T."/>
            <person name="Blye J."/>
            <person name="Boguslavskiy L."/>
            <person name="Bonnet C."/>
            <person name="Boukhgalter B."/>
            <person name="Bourzgui I."/>
            <person name="Brown A."/>
            <person name="Cahill P."/>
            <person name="Channer S."/>
            <person name="Cheshatsang Y."/>
            <person name="Chuda L."/>
            <person name="Citroen M."/>
            <person name="Collymore A."/>
            <person name="Cooke P."/>
            <person name="Costello M."/>
            <person name="D'Aco K."/>
            <person name="Daza R."/>
            <person name="De Haan G."/>
            <person name="DeGray S."/>
            <person name="DeMaso C."/>
            <person name="Dhargay N."/>
            <person name="Dooley K."/>
            <person name="Dooley E."/>
            <person name="Doricent M."/>
            <person name="Dorje P."/>
            <person name="Dorjee K."/>
            <person name="Dupes A."/>
            <person name="Elong R."/>
            <person name="Falk J."/>
            <person name="Farina A."/>
            <person name="Faro S."/>
            <person name="Ferguson D."/>
            <person name="Fisher S."/>
            <person name="Foley C.D."/>
            <person name="Franke A."/>
            <person name="Friedrich D."/>
            <person name="Gadbois L."/>
            <person name="Gearin G."/>
            <person name="Gearin C.R."/>
            <person name="Giannoukos G."/>
            <person name="Goode T."/>
            <person name="Graham J."/>
            <person name="Grandbois E."/>
            <person name="Grewal S."/>
            <person name="Gyaltsen K."/>
            <person name="Hafez N."/>
            <person name="Hagos B."/>
            <person name="Hall J."/>
            <person name="Henson C."/>
            <person name="Hollinger A."/>
            <person name="Honan T."/>
            <person name="Huard M.D."/>
            <person name="Hughes L."/>
            <person name="Hurhula B."/>
            <person name="Husby M.E."/>
            <person name="Kamat A."/>
            <person name="Kanga B."/>
            <person name="Kashin S."/>
            <person name="Khazanovich D."/>
            <person name="Kisner P."/>
            <person name="Lance K."/>
            <person name="Lara M."/>
            <person name="Lee W."/>
            <person name="Lennon N."/>
            <person name="Letendre F."/>
            <person name="LeVine R."/>
            <person name="Lipovsky A."/>
            <person name="Liu X."/>
            <person name="Liu J."/>
            <person name="Liu S."/>
            <person name="Lokyitsang T."/>
            <person name="Lokyitsang Y."/>
            <person name="Lubonja R."/>
            <person name="Lui A."/>
            <person name="MacDonald P."/>
            <person name="Magnisalis V."/>
            <person name="Maru K."/>
            <person name="Matthews C."/>
            <person name="McCusker W."/>
            <person name="McDonough S."/>
            <person name="Mehta T."/>
            <person name="Meldrim J."/>
            <person name="Meneus L."/>
            <person name="Mihai O."/>
            <person name="Mihalev A."/>
            <person name="Mihova T."/>
            <person name="Mittelman R."/>
            <person name="Mlenga V."/>
            <person name="Montmayeur A."/>
            <person name="Mulrain L."/>
            <person name="Navidi A."/>
            <person name="Naylor J."/>
            <person name="Negash T."/>
            <person name="Nguyen T."/>
            <person name="Nguyen N."/>
            <person name="Nicol R."/>
            <person name="Norbu C."/>
            <person name="Norbu N."/>
            <person name="Novod N."/>
            <person name="O'Neill B."/>
            <person name="Osman S."/>
            <person name="Markiewicz E."/>
            <person name="Oyono O.L."/>
            <person name="Patti C."/>
            <person name="Phunkhang P."/>
            <person name="Pierre F."/>
            <person name="Priest M."/>
            <person name="Raghuraman S."/>
            <person name="Rege F."/>
            <person name="Reyes R."/>
            <person name="Rise C."/>
            <person name="Rogov P."/>
            <person name="Ross K."/>
            <person name="Ryan E."/>
            <person name="Settipalli S."/>
            <person name="Shea T."/>
            <person name="Sherpa N."/>
            <person name="Shi L."/>
            <person name="Shih D."/>
            <person name="Sparrow T."/>
            <person name="Spaulding J."/>
            <person name="Stalker J."/>
            <person name="Stange-Thomann N."/>
            <person name="Stavropoulos S."/>
            <person name="Stone C."/>
            <person name="Strader C."/>
            <person name="Tesfaye S."/>
            <person name="Thomson T."/>
            <person name="Thoulutsang Y."/>
            <person name="Thoulutsang D."/>
            <person name="Topham K."/>
            <person name="Topping I."/>
            <person name="Tsamla T."/>
            <person name="Vassiliev H."/>
            <person name="Vo A."/>
            <person name="Wangchuk T."/>
            <person name="Wangdi T."/>
            <person name="Weiand M."/>
            <person name="Wilkinson J."/>
            <person name="Wilson A."/>
            <person name="Yadav S."/>
            <person name="Young G."/>
            <person name="Yu Q."/>
            <person name="Zembek L."/>
            <person name="Zhong D."/>
            <person name="Zimmer A."/>
            <person name="Zwirko Z."/>
            <person name="Jaffe D.B."/>
            <person name="Alvarez P."/>
            <person name="Brockman W."/>
            <person name="Butler J."/>
            <person name="Chin C."/>
            <person name="Gnerre S."/>
            <person name="Grabherr M."/>
            <person name="Kleber M."/>
            <person name="Mauceli E."/>
            <person name="MacCallum I."/>
        </authorList>
    </citation>
    <scope>NUCLEOTIDE SEQUENCE [LARGE SCALE GENOMIC DNA]</scope>
    <source>
        <strain evidence="3">Tucson 15081-1352.22</strain>
    </source>
</reference>
<gene>
    <name evidence="2" type="primary">Dmoj\GI19582</name>
    <name evidence="2" type="ORF">Dmoj_GI19582</name>
</gene>
<dbReference type="InParanoid" id="A0A0Q9XH64"/>
<organism evidence="2 3">
    <name type="scientific">Drosophila mojavensis</name>
    <name type="common">Fruit fly</name>
    <dbReference type="NCBI Taxonomy" id="7230"/>
    <lineage>
        <taxon>Eukaryota</taxon>
        <taxon>Metazoa</taxon>
        <taxon>Ecdysozoa</taxon>
        <taxon>Arthropoda</taxon>
        <taxon>Hexapoda</taxon>
        <taxon>Insecta</taxon>
        <taxon>Pterygota</taxon>
        <taxon>Neoptera</taxon>
        <taxon>Endopterygota</taxon>
        <taxon>Diptera</taxon>
        <taxon>Brachycera</taxon>
        <taxon>Muscomorpha</taxon>
        <taxon>Ephydroidea</taxon>
        <taxon>Drosophilidae</taxon>
        <taxon>Drosophila</taxon>
    </lineage>
</organism>